<feature type="region of interest" description="Disordered" evidence="1">
    <location>
        <begin position="75"/>
        <end position="105"/>
    </location>
</feature>
<dbReference type="AlphaFoldDB" id="A0AAV4N1X3"/>
<evidence type="ECO:0000313" key="3">
    <source>
        <dbReference type="Proteomes" id="UP001054837"/>
    </source>
</evidence>
<name>A0AAV4N1X3_9ARAC</name>
<keyword evidence="3" id="KW-1185">Reference proteome</keyword>
<organism evidence="2 3">
    <name type="scientific">Caerostris darwini</name>
    <dbReference type="NCBI Taxonomy" id="1538125"/>
    <lineage>
        <taxon>Eukaryota</taxon>
        <taxon>Metazoa</taxon>
        <taxon>Ecdysozoa</taxon>
        <taxon>Arthropoda</taxon>
        <taxon>Chelicerata</taxon>
        <taxon>Arachnida</taxon>
        <taxon>Araneae</taxon>
        <taxon>Araneomorphae</taxon>
        <taxon>Entelegynae</taxon>
        <taxon>Araneoidea</taxon>
        <taxon>Araneidae</taxon>
        <taxon>Caerostris</taxon>
    </lineage>
</organism>
<protein>
    <submittedName>
        <fullName evidence="2">Uncharacterized protein</fullName>
    </submittedName>
</protein>
<accession>A0AAV4N1X3</accession>
<evidence type="ECO:0000313" key="2">
    <source>
        <dbReference type="EMBL" id="GIX77369.1"/>
    </source>
</evidence>
<reference evidence="2 3" key="1">
    <citation type="submission" date="2021-06" db="EMBL/GenBank/DDBJ databases">
        <title>Caerostris darwini draft genome.</title>
        <authorList>
            <person name="Kono N."/>
            <person name="Arakawa K."/>
        </authorList>
    </citation>
    <scope>NUCLEOTIDE SEQUENCE [LARGE SCALE GENOMIC DNA]</scope>
</reference>
<comment type="caution">
    <text evidence="2">The sequence shown here is derived from an EMBL/GenBank/DDBJ whole genome shotgun (WGS) entry which is preliminary data.</text>
</comment>
<dbReference type="Proteomes" id="UP001054837">
    <property type="component" value="Unassembled WGS sequence"/>
</dbReference>
<sequence>MKVALGHYKNIINLSDKKDIRTDTRAAFRENAMGLISLFTPQTVKMAQLQGRLIELEKMKDAINNVQPQSYAAIAKATGKMSSKPTERPRSKSRPRQQKKFLTTIKPVEITTETTSLNTKRTIQKQIDVKSTNI</sequence>
<dbReference type="EMBL" id="BPLQ01001011">
    <property type="protein sequence ID" value="GIX77369.1"/>
    <property type="molecule type" value="Genomic_DNA"/>
</dbReference>
<evidence type="ECO:0000256" key="1">
    <source>
        <dbReference type="SAM" id="MobiDB-lite"/>
    </source>
</evidence>
<proteinExistence type="predicted"/>
<gene>
    <name evidence="2" type="ORF">CDAR_2481</name>
</gene>